<dbReference type="eggNOG" id="COG1470">
    <property type="taxonomic scope" value="Bacteria"/>
</dbReference>
<keyword evidence="5" id="KW-1185">Reference proteome</keyword>
<dbReference type="PANTHER" id="PTHR36194">
    <property type="entry name" value="S-LAYER-LIKE PROTEIN"/>
    <property type="match status" value="1"/>
</dbReference>
<organism evidence="4 5">
    <name type="scientific">Pseudothermotoga lettingae (strain ATCC BAA-301 / DSM 14385 / NBRC 107922 / TMO)</name>
    <name type="common">Thermotoga lettingae</name>
    <dbReference type="NCBI Taxonomy" id="416591"/>
    <lineage>
        <taxon>Bacteria</taxon>
        <taxon>Thermotogati</taxon>
        <taxon>Thermotogota</taxon>
        <taxon>Thermotogae</taxon>
        <taxon>Thermotogales</taxon>
        <taxon>Thermotogaceae</taxon>
        <taxon>Pseudothermotoga</taxon>
    </lineage>
</organism>
<proteinExistence type="predicted"/>
<feature type="signal peptide" evidence="1">
    <location>
        <begin position="1"/>
        <end position="19"/>
    </location>
</feature>
<dbReference type="Pfam" id="PF08308">
    <property type="entry name" value="PEGA"/>
    <property type="match status" value="5"/>
</dbReference>
<dbReference type="Gene3D" id="2.60.40.1120">
    <property type="entry name" value="Carboxypeptidase-like, regulatory domain"/>
    <property type="match status" value="3"/>
</dbReference>
<feature type="domain" description="PEGA" evidence="2">
    <location>
        <begin position="466"/>
        <end position="530"/>
    </location>
</feature>
<accession>A8F483</accession>
<reference evidence="4 5" key="1">
    <citation type="submission" date="2007-08" db="EMBL/GenBank/DDBJ databases">
        <title>Complete sequence of Thermotoga lettingae TMO.</title>
        <authorList>
            <consortium name="US DOE Joint Genome Institute"/>
            <person name="Copeland A."/>
            <person name="Lucas S."/>
            <person name="Lapidus A."/>
            <person name="Barry K."/>
            <person name="Glavina del Rio T."/>
            <person name="Dalin E."/>
            <person name="Tice H."/>
            <person name="Pitluck S."/>
            <person name="Foster B."/>
            <person name="Bruce D."/>
            <person name="Schmutz J."/>
            <person name="Larimer F."/>
            <person name="Land M."/>
            <person name="Hauser L."/>
            <person name="Kyrpides N."/>
            <person name="Mikhailova N."/>
            <person name="Nelson K."/>
            <person name="Gogarten J.P."/>
            <person name="Noll K."/>
            <person name="Richardson P."/>
        </authorList>
    </citation>
    <scope>NUCLEOTIDE SEQUENCE [LARGE SCALE GENOMIC DNA]</scope>
    <source>
        <strain evidence="5">ATCC BAA-301 / DSM 14385 / NBRC 107922 / TMO</strain>
    </source>
</reference>
<name>A8F483_PSELT</name>
<dbReference type="STRING" id="416591.Tlet_0400"/>
<reference evidence="4 5" key="2">
    <citation type="journal article" date="2009" name="Proc. Natl. Acad. Sci. U.S.A.">
        <title>On the chimeric nature, thermophilic origin, and phylogenetic placement of the Thermotogales.</title>
        <authorList>
            <person name="Zhaxybayeva O."/>
            <person name="Swithers K.S."/>
            <person name="Lapierre P."/>
            <person name="Fournier G.P."/>
            <person name="Bickhart D.M."/>
            <person name="DeBoy R.T."/>
            <person name="Nelson K.E."/>
            <person name="Nesbo C.L."/>
            <person name="Doolittle W.F."/>
            <person name="Gogarten J.P."/>
            <person name="Noll K.M."/>
        </authorList>
    </citation>
    <scope>NUCLEOTIDE SEQUENCE [LARGE SCALE GENOMIC DNA]</scope>
    <source>
        <strain evidence="5">ATCC BAA-301 / DSM 14385 / NBRC 107922 / TMO</strain>
    </source>
</reference>
<dbReference type="InterPro" id="IPR013229">
    <property type="entry name" value="PEGA"/>
</dbReference>
<protein>
    <submittedName>
        <fullName evidence="4">PEGA domain protein</fullName>
    </submittedName>
</protein>
<feature type="domain" description="PEGA" evidence="2">
    <location>
        <begin position="319"/>
        <end position="387"/>
    </location>
</feature>
<dbReference type="AlphaFoldDB" id="A8F483"/>
<dbReference type="PANTHER" id="PTHR36194:SF1">
    <property type="entry name" value="S-LAYER-LIKE PROTEIN"/>
    <property type="match status" value="1"/>
</dbReference>
<dbReference type="Pfam" id="PF14326">
    <property type="entry name" value="DUF4384"/>
    <property type="match status" value="1"/>
</dbReference>
<dbReference type="Proteomes" id="UP000002016">
    <property type="component" value="Chromosome"/>
</dbReference>
<sequence length="533" mass="58966" precursor="true">MRKTLLVVLALIVAAMSFADMQLKNIIIVPKPSELEVKVWLNKPEGSVYQVNESLNIFFKANKSCYILIYDIRTDGKITLLFPNKYDSNNYIAPNVTYKLPISNLYSFKITPPEGKEYIQIIASTTFLPIIQQLKNLGTTQSFPLLSEDAENYVQKQIMPYLTGEWASDITYFYVGKAARTGIAQLESNPSGAYVYVDGKYIGRTPARVELDEGQHFATFYYENDAVTETFFVTANRTVVVTGNFVRKTMLNITTTPPRAQIFLDGNYVGLSPLEIEIQPGQHTVLATKDGYKPFQQSFSVSTGETKNINLTLSPISAQLNVFTTPSGASIYVDGKYVGITRPSGLNVDVEPGTHTITARLSNYEDATLTINVQPDEVRTVNITLSPVVRTGTLNIFTTPVNASIYVDGKYVGVASSNGLTIDVEAGTHRIVASYPDYEDASINVRVNANEVRTVNLTLEPVVKVGTVNINTTPSNAMVYINGYLKGVTPLKIELDYGTYQLVLLKGGYYVEVMDLKVNKQNVTVSTTLRIIQ</sequence>
<evidence type="ECO:0000313" key="5">
    <source>
        <dbReference type="Proteomes" id="UP000002016"/>
    </source>
</evidence>
<dbReference type="KEGG" id="tle:Tlet_0400"/>
<feature type="domain" description="DUF4384" evidence="3">
    <location>
        <begin position="48"/>
        <end position="126"/>
    </location>
</feature>
<feature type="chain" id="PRO_5002721708" evidence="1">
    <location>
        <begin position="20"/>
        <end position="533"/>
    </location>
</feature>
<feature type="domain" description="PEGA" evidence="2">
    <location>
        <begin position="392"/>
        <end position="461"/>
    </location>
</feature>
<evidence type="ECO:0000313" key="4">
    <source>
        <dbReference type="EMBL" id="ABV32967.1"/>
    </source>
</evidence>
<dbReference type="OrthoDB" id="36480at2"/>
<feature type="domain" description="PEGA" evidence="2">
    <location>
        <begin position="186"/>
        <end position="247"/>
    </location>
</feature>
<feature type="domain" description="PEGA" evidence="2">
    <location>
        <begin position="251"/>
        <end position="315"/>
    </location>
</feature>
<dbReference type="RefSeq" id="WP_012002448.1">
    <property type="nucleotide sequence ID" value="NC_009828.1"/>
</dbReference>
<dbReference type="EMBL" id="CP000812">
    <property type="protein sequence ID" value="ABV32967.1"/>
    <property type="molecule type" value="Genomic_DNA"/>
</dbReference>
<keyword evidence="1" id="KW-0732">Signal</keyword>
<evidence type="ECO:0000256" key="1">
    <source>
        <dbReference type="SAM" id="SignalP"/>
    </source>
</evidence>
<evidence type="ECO:0000259" key="3">
    <source>
        <dbReference type="Pfam" id="PF14326"/>
    </source>
</evidence>
<dbReference type="InterPro" id="IPR025493">
    <property type="entry name" value="DUF4384"/>
</dbReference>
<gene>
    <name evidence="4" type="ordered locus">Tlet_0400</name>
</gene>
<evidence type="ECO:0000259" key="2">
    <source>
        <dbReference type="Pfam" id="PF08308"/>
    </source>
</evidence>
<dbReference type="HOGENOM" id="CLU_031368_0_0_0"/>